<sequence length="435" mass="46915">MGVVAITYMFGTGGPIGSESIVAEGGPVVALLGLLLYPVFFSTPYACVLTELTAAFPEDGGFTIWAMNAFGPFWSIQVGYWSWLAGVMSLAIFPQLLLDTCARFTTVEIHGEYCIKAAIGVILALPSLLGTKLISRSSTLLTALVLVIVVTFSVWGLAKPYKDNLHLLLHARSKNDDDSDSLDSIPWFDVLNKLYWNYEGIRMASVFGGQVRNPAGVYARAVWIVVALSVVTYTLPLIGTMVSGSRPWQLFDLGAYELAAEHVGGHGLRAVVIASTFASCIGLYNAGVFCCSTEISGMAENRLLPAVLATRNQQFLSPHYSILVSLAVAVGLMAVDSNKLLVVANTFSGLVTITIFLSAIQIRRSMPYIPRPMRVPGGLLTLCAVSVLPVTLCSCIIVRTLTTSAIGVRLVVGFSLPPLIYAAIRTYRKKTLLYR</sequence>
<organism evidence="9 10">
    <name type="scientific">Pythium insidiosum</name>
    <name type="common">Pythiosis disease agent</name>
    <dbReference type="NCBI Taxonomy" id="114742"/>
    <lineage>
        <taxon>Eukaryota</taxon>
        <taxon>Sar</taxon>
        <taxon>Stramenopiles</taxon>
        <taxon>Oomycota</taxon>
        <taxon>Peronosporomycetes</taxon>
        <taxon>Pythiales</taxon>
        <taxon>Pythiaceae</taxon>
        <taxon>Pythium</taxon>
    </lineage>
</organism>
<dbReference type="GO" id="GO:0005886">
    <property type="term" value="C:plasma membrane"/>
    <property type="evidence" value="ECO:0007669"/>
    <property type="project" value="UniProtKB-SubCell"/>
</dbReference>
<dbReference type="GO" id="GO:0015203">
    <property type="term" value="F:polyamine transmembrane transporter activity"/>
    <property type="evidence" value="ECO:0007669"/>
    <property type="project" value="UniProtKB-ARBA"/>
</dbReference>
<proteinExistence type="inferred from homology"/>
<evidence type="ECO:0000256" key="4">
    <source>
        <dbReference type="ARBA" id="ARBA00022692"/>
    </source>
</evidence>
<dbReference type="InterPro" id="IPR044566">
    <property type="entry name" value="RMV1-like"/>
</dbReference>
<dbReference type="InterPro" id="IPR002293">
    <property type="entry name" value="AA/rel_permease1"/>
</dbReference>
<feature type="transmembrane region" description="Helical" evidence="8">
    <location>
        <begin position="340"/>
        <end position="359"/>
    </location>
</feature>
<evidence type="ECO:0000256" key="7">
    <source>
        <dbReference type="ARBA" id="ARBA00024041"/>
    </source>
</evidence>
<protein>
    <submittedName>
        <fullName evidence="9">Uncharacterized protein</fullName>
    </submittedName>
</protein>
<keyword evidence="10" id="KW-1185">Reference proteome</keyword>
<feature type="transmembrane region" description="Helical" evidence="8">
    <location>
        <begin position="140"/>
        <end position="158"/>
    </location>
</feature>
<dbReference type="Proteomes" id="UP001209570">
    <property type="component" value="Unassembled WGS sequence"/>
</dbReference>
<comment type="caution">
    <text evidence="9">The sequence shown here is derived from an EMBL/GenBank/DDBJ whole genome shotgun (WGS) entry which is preliminary data.</text>
</comment>
<feature type="transmembrane region" description="Helical" evidence="8">
    <location>
        <begin position="379"/>
        <end position="400"/>
    </location>
</feature>
<reference evidence="9" key="1">
    <citation type="submission" date="2021-12" db="EMBL/GenBank/DDBJ databases">
        <title>Prjna785345.</title>
        <authorList>
            <person name="Rujirawat T."/>
            <person name="Krajaejun T."/>
        </authorList>
    </citation>
    <scope>NUCLEOTIDE SEQUENCE</scope>
    <source>
        <strain evidence="9">Pi057C3</strain>
    </source>
</reference>
<gene>
    <name evidence="9" type="ORF">P43SY_002895</name>
</gene>
<dbReference type="PANTHER" id="PTHR45826:SF2">
    <property type="entry name" value="AMINO ACID TRANSPORTER"/>
    <property type="match status" value="1"/>
</dbReference>
<feature type="transmembrane region" description="Helical" evidence="8">
    <location>
        <begin position="270"/>
        <end position="295"/>
    </location>
</feature>
<dbReference type="AlphaFoldDB" id="A0AAD5Q6N9"/>
<evidence type="ECO:0000256" key="2">
    <source>
        <dbReference type="ARBA" id="ARBA00022448"/>
    </source>
</evidence>
<feature type="transmembrane region" description="Helical" evidence="8">
    <location>
        <begin position="113"/>
        <end position="134"/>
    </location>
</feature>
<keyword evidence="2" id="KW-0813">Transport</keyword>
<accession>A0AAD5Q6N9</accession>
<feature type="transmembrane region" description="Helical" evidence="8">
    <location>
        <begin position="315"/>
        <end position="334"/>
    </location>
</feature>
<name>A0AAD5Q6N9_PYTIN</name>
<evidence type="ECO:0000256" key="8">
    <source>
        <dbReference type="SAM" id="Phobius"/>
    </source>
</evidence>
<keyword evidence="3" id="KW-1003">Cell membrane</keyword>
<feature type="transmembrane region" description="Helical" evidence="8">
    <location>
        <begin position="221"/>
        <end position="242"/>
    </location>
</feature>
<evidence type="ECO:0000313" key="9">
    <source>
        <dbReference type="EMBL" id="KAJ0393332.1"/>
    </source>
</evidence>
<evidence type="ECO:0000256" key="1">
    <source>
        <dbReference type="ARBA" id="ARBA00004651"/>
    </source>
</evidence>
<evidence type="ECO:0000256" key="3">
    <source>
        <dbReference type="ARBA" id="ARBA00022475"/>
    </source>
</evidence>
<comment type="subcellular location">
    <subcellularLocation>
        <location evidence="1">Cell membrane</location>
        <topology evidence="1">Multi-pass membrane protein</topology>
    </subcellularLocation>
</comment>
<keyword evidence="4 8" id="KW-0812">Transmembrane</keyword>
<dbReference type="Gene3D" id="1.20.1740.10">
    <property type="entry name" value="Amino acid/polyamine transporter I"/>
    <property type="match status" value="1"/>
</dbReference>
<keyword evidence="5 8" id="KW-1133">Transmembrane helix</keyword>
<comment type="similarity">
    <text evidence="7">Belongs to the amino acid-polyamine-organocation (APC) superfamily. Polyamine:cation symporter (PHS) (TC 2.A.3.12) family.</text>
</comment>
<dbReference type="PANTHER" id="PTHR45826">
    <property type="entry name" value="POLYAMINE TRANSPORTER PUT1"/>
    <property type="match status" value="1"/>
</dbReference>
<feature type="transmembrane region" description="Helical" evidence="8">
    <location>
        <begin position="21"/>
        <end position="40"/>
    </location>
</feature>
<dbReference type="PIRSF" id="PIRSF006060">
    <property type="entry name" value="AA_transporter"/>
    <property type="match status" value="1"/>
</dbReference>
<evidence type="ECO:0000256" key="5">
    <source>
        <dbReference type="ARBA" id="ARBA00022989"/>
    </source>
</evidence>
<feature type="transmembrane region" description="Helical" evidence="8">
    <location>
        <begin position="80"/>
        <end position="101"/>
    </location>
</feature>
<dbReference type="EMBL" id="JAKCXM010000504">
    <property type="protein sequence ID" value="KAJ0393332.1"/>
    <property type="molecule type" value="Genomic_DNA"/>
</dbReference>
<feature type="transmembrane region" description="Helical" evidence="8">
    <location>
        <begin position="406"/>
        <end position="424"/>
    </location>
</feature>
<keyword evidence="6 8" id="KW-0472">Membrane</keyword>
<evidence type="ECO:0000256" key="6">
    <source>
        <dbReference type="ARBA" id="ARBA00023136"/>
    </source>
</evidence>
<evidence type="ECO:0000313" key="10">
    <source>
        <dbReference type="Proteomes" id="UP001209570"/>
    </source>
</evidence>
<dbReference type="Pfam" id="PF13520">
    <property type="entry name" value="AA_permease_2"/>
    <property type="match status" value="1"/>
</dbReference>